<organism evidence="5 6">
    <name type="scientific">Candidatus Borkfalkia faecavium</name>
    <dbReference type="NCBI Taxonomy" id="2838508"/>
    <lineage>
        <taxon>Bacteria</taxon>
        <taxon>Bacillati</taxon>
        <taxon>Bacillota</taxon>
        <taxon>Clostridia</taxon>
        <taxon>Christensenellales</taxon>
        <taxon>Christensenellaceae</taxon>
        <taxon>Candidatus Borkfalkia</taxon>
    </lineage>
</organism>
<dbReference type="GO" id="GO:0005576">
    <property type="term" value="C:extracellular region"/>
    <property type="evidence" value="ECO:0007669"/>
    <property type="project" value="UniProtKB-SubCell"/>
</dbReference>
<keyword evidence="3" id="KW-0732">Signal</keyword>
<dbReference type="Gene3D" id="2.60.40.1180">
    <property type="entry name" value="Golgi alpha-mannosidase II"/>
    <property type="match status" value="1"/>
</dbReference>
<proteinExistence type="predicted"/>
<reference evidence="5" key="1">
    <citation type="journal article" date="2021" name="PeerJ">
        <title>Extensive microbial diversity within the chicken gut microbiome revealed by metagenomics and culture.</title>
        <authorList>
            <person name="Gilroy R."/>
            <person name="Ravi A."/>
            <person name="Getino M."/>
            <person name="Pursley I."/>
            <person name="Horton D.L."/>
            <person name="Alikhan N.F."/>
            <person name="Baker D."/>
            <person name="Gharbi K."/>
            <person name="Hall N."/>
            <person name="Watson M."/>
            <person name="Adriaenssens E.M."/>
            <person name="Foster-Nyarko E."/>
            <person name="Jarju S."/>
            <person name="Secka A."/>
            <person name="Antonio M."/>
            <person name="Oren A."/>
            <person name="Chaudhuri R.R."/>
            <person name="La Ragione R."/>
            <person name="Hildebrand F."/>
            <person name="Pallen M.J."/>
        </authorList>
    </citation>
    <scope>NUCLEOTIDE SEQUENCE</scope>
    <source>
        <strain evidence="5">2189</strain>
    </source>
</reference>
<name>A0A9D1W1A8_9FIRM</name>
<evidence type="ECO:0000313" key="6">
    <source>
        <dbReference type="Proteomes" id="UP000886847"/>
    </source>
</evidence>
<dbReference type="Gene3D" id="2.160.20.10">
    <property type="entry name" value="Single-stranded right-handed beta-helix, Pectin lyase-like"/>
    <property type="match status" value="1"/>
</dbReference>
<dbReference type="InterPro" id="IPR012334">
    <property type="entry name" value="Pectin_lyas_fold"/>
</dbReference>
<feature type="domain" description="Glycoside hydrolase 120 insertion" evidence="4">
    <location>
        <begin position="80"/>
        <end position="200"/>
    </location>
</feature>
<dbReference type="InterPro" id="IPR052052">
    <property type="entry name" value="Polysaccharide_Lyase_9"/>
</dbReference>
<dbReference type="PANTHER" id="PTHR40088:SF2">
    <property type="entry name" value="SECRETED SUGAR HYDROLASE"/>
    <property type="match status" value="1"/>
</dbReference>
<comment type="subcellular location">
    <subcellularLocation>
        <location evidence="1">Secreted</location>
    </subcellularLocation>
</comment>
<gene>
    <name evidence="5" type="ORF">H9851_04170</name>
</gene>
<dbReference type="Proteomes" id="UP000886847">
    <property type="component" value="Unassembled WGS sequence"/>
</dbReference>
<accession>A0A9D1W1A8</accession>
<dbReference type="InterPro" id="IPR049169">
    <property type="entry name" value="Glyco_hydro_120_ins"/>
</dbReference>
<dbReference type="AlphaFoldDB" id="A0A9D1W1A8"/>
<dbReference type="EMBL" id="DXEW01000021">
    <property type="protein sequence ID" value="HIX50457.1"/>
    <property type="molecule type" value="Genomic_DNA"/>
</dbReference>
<evidence type="ECO:0000256" key="3">
    <source>
        <dbReference type="ARBA" id="ARBA00022729"/>
    </source>
</evidence>
<protein>
    <submittedName>
        <fullName evidence="5">Right-handed parallel beta-helix repeat-containing protein</fullName>
    </submittedName>
</protein>
<comment type="caution">
    <text evidence="5">The sequence shown here is derived from an EMBL/GenBank/DDBJ whole genome shotgun (WGS) entry which is preliminary data.</text>
</comment>
<dbReference type="Pfam" id="PF21258">
    <property type="entry name" value="Glyco_hydro_120_ins"/>
    <property type="match status" value="1"/>
</dbReference>
<evidence type="ECO:0000313" key="5">
    <source>
        <dbReference type="EMBL" id="HIX50457.1"/>
    </source>
</evidence>
<dbReference type="InterPro" id="IPR011050">
    <property type="entry name" value="Pectin_lyase_fold/virulence"/>
</dbReference>
<dbReference type="SUPFAM" id="SSF51126">
    <property type="entry name" value="Pectin lyase-like"/>
    <property type="match status" value="1"/>
</dbReference>
<evidence type="ECO:0000256" key="1">
    <source>
        <dbReference type="ARBA" id="ARBA00004613"/>
    </source>
</evidence>
<dbReference type="PANTHER" id="PTHR40088">
    <property type="entry name" value="PECTATE LYASE (EUROFUNG)"/>
    <property type="match status" value="1"/>
</dbReference>
<dbReference type="GO" id="GO:0016837">
    <property type="term" value="F:carbon-oxygen lyase activity, acting on polysaccharides"/>
    <property type="evidence" value="ECO:0007669"/>
    <property type="project" value="TreeGrafter"/>
</dbReference>
<keyword evidence="2" id="KW-0964">Secreted</keyword>
<dbReference type="InterPro" id="IPR013780">
    <property type="entry name" value="Glyco_hydro_b"/>
</dbReference>
<sequence>MIYHVSKSGSDQNPGTQELPFLTIQRAADIAAAGDTVVVHEGVYREWVKPKNGGLSRDLPVTYMAAAGERAVIKGSERAEHWQRVEGNVWKTTIDRRVFGDYDPFRTEIDGDWLVAPREHKVHTAAVYLNGRALFEAPSLDKVFRPERWEKSVYETWGGREEKLIDPAASLLRWYAETGEEETVLYANFQGADPNAALVEFNVRKACFFPERTGINYITVRGFEMAQAATPWAPPTAKQWGIVGPNWSKGWVIENNIIHDSKCSGISLGKEETTGDNDFTKWGRKPGYQYQLEAVFKALSAGWNKEKIGSHIVRGNKIYDCGQNGVVGHMGSAFCEIYGNEIFRIGTGHEFYGHELGGIKLHAAVDTYVHDNYLHECTLGMWFDWQAQGLRVSANIFAGNDRDLFVEVSHGPYLVDNNIFASAYSFDNASQGGAYVNNLVCGLFNHYPVLNRATPYHLPHSTLPAGTAPVYGGDDRWLQNIFVGGGEEGKFYGTSEYNGSPSSLEEYIARVRSLGYGDLEQFEQVKQPAYIRGNVYLNGAKPFEGEAGCLVSGESAEVTIDRRADGVYLEMTLPAAMFGLEGEAVTSGLLGMTRISEGRFEAPDGGDIKIDTDLVGEAFAGTVLAGPLQRLHAGKNRVKIWDFEGK</sequence>
<evidence type="ECO:0000259" key="4">
    <source>
        <dbReference type="Pfam" id="PF21258"/>
    </source>
</evidence>
<evidence type="ECO:0000256" key="2">
    <source>
        <dbReference type="ARBA" id="ARBA00022525"/>
    </source>
</evidence>
<reference evidence="5" key="2">
    <citation type="submission" date="2021-04" db="EMBL/GenBank/DDBJ databases">
        <authorList>
            <person name="Gilroy R."/>
        </authorList>
    </citation>
    <scope>NUCLEOTIDE SEQUENCE</scope>
    <source>
        <strain evidence="5">2189</strain>
    </source>
</reference>